<reference evidence="1 2" key="1">
    <citation type="journal article" date="2014" name="Am. J. Bot.">
        <title>Genome assembly and annotation for red clover (Trifolium pratense; Fabaceae).</title>
        <authorList>
            <person name="Istvanek J."/>
            <person name="Jaros M."/>
            <person name="Krenek A."/>
            <person name="Repkova J."/>
        </authorList>
    </citation>
    <scope>NUCLEOTIDE SEQUENCE [LARGE SCALE GENOMIC DNA]</scope>
    <source>
        <strain evidence="2">cv. Tatra</strain>
        <tissue evidence="1">Young leaves</tissue>
    </source>
</reference>
<reference evidence="1 2" key="2">
    <citation type="journal article" date="2017" name="Front. Plant Sci.">
        <title>Gene Classification and Mining of Molecular Markers Useful in Red Clover (Trifolium pratense) Breeding.</title>
        <authorList>
            <person name="Istvanek J."/>
            <person name="Dluhosova J."/>
            <person name="Dluhos P."/>
            <person name="Patkova L."/>
            <person name="Nedelnik J."/>
            <person name="Repkova J."/>
        </authorList>
    </citation>
    <scope>NUCLEOTIDE SEQUENCE [LARGE SCALE GENOMIC DNA]</scope>
    <source>
        <strain evidence="2">cv. Tatra</strain>
        <tissue evidence="1">Young leaves</tissue>
    </source>
</reference>
<evidence type="ECO:0000313" key="1">
    <source>
        <dbReference type="EMBL" id="PNX60222.1"/>
    </source>
</evidence>
<evidence type="ECO:0000313" key="2">
    <source>
        <dbReference type="Proteomes" id="UP000236291"/>
    </source>
</evidence>
<feature type="non-terminal residue" evidence="1">
    <location>
        <position position="189"/>
    </location>
</feature>
<dbReference type="AlphaFoldDB" id="A0A2K3K1T8"/>
<gene>
    <name evidence="1" type="ORF">L195_g051816</name>
</gene>
<protein>
    <submittedName>
        <fullName evidence="1">Uncharacterized protein</fullName>
    </submittedName>
</protein>
<proteinExistence type="predicted"/>
<dbReference type="EMBL" id="ASHM01082262">
    <property type="protein sequence ID" value="PNX60222.1"/>
    <property type="molecule type" value="Genomic_DNA"/>
</dbReference>
<comment type="caution">
    <text evidence="1">The sequence shown here is derived from an EMBL/GenBank/DDBJ whole genome shotgun (WGS) entry which is preliminary data.</text>
</comment>
<dbReference type="Proteomes" id="UP000236291">
    <property type="component" value="Unassembled WGS sequence"/>
</dbReference>
<name>A0A2K3K1T8_TRIPR</name>
<organism evidence="1 2">
    <name type="scientific">Trifolium pratense</name>
    <name type="common">Red clover</name>
    <dbReference type="NCBI Taxonomy" id="57577"/>
    <lineage>
        <taxon>Eukaryota</taxon>
        <taxon>Viridiplantae</taxon>
        <taxon>Streptophyta</taxon>
        <taxon>Embryophyta</taxon>
        <taxon>Tracheophyta</taxon>
        <taxon>Spermatophyta</taxon>
        <taxon>Magnoliopsida</taxon>
        <taxon>eudicotyledons</taxon>
        <taxon>Gunneridae</taxon>
        <taxon>Pentapetalae</taxon>
        <taxon>rosids</taxon>
        <taxon>fabids</taxon>
        <taxon>Fabales</taxon>
        <taxon>Fabaceae</taxon>
        <taxon>Papilionoideae</taxon>
        <taxon>50 kb inversion clade</taxon>
        <taxon>NPAAA clade</taxon>
        <taxon>Hologalegina</taxon>
        <taxon>IRL clade</taxon>
        <taxon>Trifolieae</taxon>
        <taxon>Trifolium</taxon>
    </lineage>
</organism>
<sequence>MNPYDFYYLEDFLKFSPVSPNYGNLNMVSEPRFRSPRKRLASAIVPVPENSSIAYQEEVYTVLFDPPSFLMVHSIFYHLWKKSKMEKKFLPLPPLRTSIYIQESSCNSISEAEDEISSSSTCVLESIISDSSFNFSFGNFNSESVPIKLIKAVKPQIEGCAIKIGEIACSLASFNISKTSQSMNTTMKV</sequence>
<accession>A0A2K3K1T8</accession>